<dbReference type="InterPro" id="IPR019646">
    <property type="entry name" value="Aminoglyc_AdlTrfase"/>
</dbReference>
<protein>
    <recommendedName>
        <fullName evidence="3">Amino acid transporter</fullName>
    </recommendedName>
</protein>
<organism evidence="1 2">
    <name type="scientific">Pseudonocardia adelaidensis</name>
    <dbReference type="NCBI Taxonomy" id="648754"/>
    <lineage>
        <taxon>Bacteria</taxon>
        <taxon>Bacillati</taxon>
        <taxon>Actinomycetota</taxon>
        <taxon>Actinomycetes</taxon>
        <taxon>Pseudonocardiales</taxon>
        <taxon>Pseudonocardiaceae</taxon>
        <taxon>Pseudonocardia</taxon>
    </lineage>
</organism>
<gene>
    <name evidence="1" type="ORF">GCM10023320_29470</name>
</gene>
<reference evidence="2" key="1">
    <citation type="journal article" date="2019" name="Int. J. Syst. Evol. Microbiol.">
        <title>The Global Catalogue of Microorganisms (GCM) 10K type strain sequencing project: providing services to taxonomists for standard genome sequencing and annotation.</title>
        <authorList>
            <consortium name="The Broad Institute Genomics Platform"/>
            <consortium name="The Broad Institute Genome Sequencing Center for Infectious Disease"/>
            <person name="Wu L."/>
            <person name="Ma J."/>
        </authorList>
    </citation>
    <scope>NUCLEOTIDE SEQUENCE [LARGE SCALE GENOMIC DNA]</scope>
    <source>
        <strain evidence="2">JCM 18302</strain>
    </source>
</reference>
<proteinExistence type="predicted"/>
<accession>A0ABP9NIJ6</accession>
<dbReference type="Gene3D" id="3.30.460.40">
    <property type="match status" value="1"/>
</dbReference>
<keyword evidence="2" id="KW-1185">Reference proteome</keyword>
<evidence type="ECO:0000313" key="2">
    <source>
        <dbReference type="Proteomes" id="UP001500804"/>
    </source>
</evidence>
<sequence>MRPEPSRWEPAPVEEVAAAFARHPGPWWVAGGVAIELAVGRRIRDHADVDIGVLRTDHVAAHDVLPGWELWAADPPGSLRPWVRGEVLSREVHDVWCRPDATTAWRIQLMIDESEGPDWVSRRDPRVRLPLGLAVRCTAAGVPYLAPQVQLYHKAGSHRPKDLIDFDAALPVLGPPERTWLRTAIERRDPGHAWLHRLRRS</sequence>
<dbReference type="EMBL" id="BAABJO010000009">
    <property type="protein sequence ID" value="GAA5121130.1"/>
    <property type="molecule type" value="Genomic_DNA"/>
</dbReference>
<evidence type="ECO:0000313" key="1">
    <source>
        <dbReference type="EMBL" id="GAA5121130.1"/>
    </source>
</evidence>
<name>A0ABP9NIJ6_9PSEU</name>
<evidence type="ECO:0008006" key="3">
    <source>
        <dbReference type="Google" id="ProtNLM"/>
    </source>
</evidence>
<dbReference type="Pfam" id="PF10706">
    <property type="entry name" value="Aminoglyc_resit"/>
    <property type="match status" value="1"/>
</dbReference>
<dbReference type="Proteomes" id="UP001500804">
    <property type="component" value="Unassembled WGS sequence"/>
</dbReference>
<comment type="caution">
    <text evidence="1">The sequence shown here is derived from an EMBL/GenBank/DDBJ whole genome shotgun (WGS) entry which is preliminary data.</text>
</comment>
<dbReference type="RefSeq" id="WP_345605597.1">
    <property type="nucleotide sequence ID" value="NZ_BAABJO010000009.1"/>
</dbReference>